<protein>
    <submittedName>
        <fullName evidence="2">Uncharacterized protein</fullName>
    </submittedName>
</protein>
<feature type="compositionally biased region" description="Polar residues" evidence="1">
    <location>
        <begin position="87"/>
        <end position="105"/>
    </location>
</feature>
<dbReference type="AlphaFoldDB" id="A0AAD5T942"/>
<keyword evidence="3" id="KW-1185">Reference proteome</keyword>
<organism evidence="2 3">
    <name type="scientific">Physocladia obscura</name>
    <dbReference type="NCBI Taxonomy" id="109957"/>
    <lineage>
        <taxon>Eukaryota</taxon>
        <taxon>Fungi</taxon>
        <taxon>Fungi incertae sedis</taxon>
        <taxon>Chytridiomycota</taxon>
        <taxon>Chytridiomycota incertae sedis</taxon>
        <taxon>Chytridiomycetes</taxon>
        <taxon>Chytridiales</taxon>
        <taxon>Chytriomycetaceae</taxon>
        <taxon>Physocladia</taxon>
    </lineage>
</organism>
<gene>
    <name evidence="2" type="ORF">HK100_009713</name>
</gene>
<dbReference type="Proteomes" id="UP001211907">
    <property type="component" value="Unassembled WGS sequence"/>
</dbReference>
<accession>A0AAD5T942</accession>
<evidence type="ECO:0000313" key="2">
    <source>
        <dbReference type="EMBL" id="KAJ3127515.1"/>
    </source>
</evidence>
<evidence type="ECO:0000256" key="1">
    <source>
        <dbReference type="SAM" id="MobiDB-lite"/>
    </source>
</evidence>
<reference evidence="2" key="1">
    <citation type="submission" date="2020-05" db="EMBL/GenBank/DDBJ databases">
        <title>Phylogenomic resolution of chytrid fungi.</title>
        <authorList>
            <person name="Stajich J.E."/>
            <person name="Amses K."/>
            <person name="Simmons R."/>
            <person name="Seto K."/>
            <person name="Myers J."/>
            <person name="Bonds A."/>
            <person name="Quandt C.A."/>
            <person name="Barry K."/>
            <person name="Liu P."/>
            <person name="Grigoriev I."/>
            <person name="Longcore J.E."/>
            <person name="James T.Y."/>
        </authorList>
    </citation>
    <scope>NUCLEOTIDE SEQUENCE</scope>
    <source>
        <strain evidence="2">JEL0513</strain>
    </source>
</reference>
<feature type="region of interest" description="Disordered" evidence="1">
    <location>
        <begin position="87"/>
        <end position="107"/>
    </location>
</feature>
<sequence length="287" mass="32415">MGKPRSQVSTAEKESIFDAKDNWNIFNQQPSGFLSIAIDSAAIFVIVASSFPTTRPGFPQATATGSTTSFFDSIFVKQDHIEIENANLATEDNSPGKTSESIQTKETQKEKGQAKQEFQETKQQRQNLQVEKVAIAKNDDLLIDRINLAEVRTEQLLRRVKEAEEAVIEFSQSIKAKEREDFHHRMIKEISKNDANGPELIIRQDEKIGENEACLQLQELKRMIKNGKSHTAGLLSGIMESFELNCGEGVRQLKIQKIDIPQQIRQIHKKGGFWDNLKSVVLVDFND</sequence>
<name>A0AAD5T942_9FUNG</name>
<dbReference type="EMBL" id="JADGJH010000508">
    <property type="protein sequence ID" value="KAJ3127515.1"/>
    <property type="molecule type" value="Genomic_DNA"/>
</dbReference>
<comment type="caution">
    <text evidence="2">The sequence shown here is derived from an EMBL/GenBank/DDBJ whole genome shotgun (WGS) entry which is preliminary data.</text>
</comment>
<evidence type="ECO:0000313" key="3">
    <source>
        <dbReference type="Proteomes" id="UP001211907"/>
    </source>
</evidence>
<proteinExistence type="predicted"/>